<evidence type="ECO:0000256" key="5">
    <source>
        <dbReference type="SAM" id="Phobius"/>
    </source>
</evidence>
<keyword evidence="4" id="KW-0802">TPR repeat</keyword>
<dbReference type="EC" id="2.7.13.3" evidence="2"/>
<dbReference type="SUPFAM" id="SSF47384">
    <property type="entry name" value="Homodimeric domain of signal transducing histidine kinase"/>
    <property type="match status" value="1"/>
</dbReference>
<dbReference type="InterPro" id="IPR011990">
    <property type="entry name" value="TPR-like_helical_dom_sf"/>
</dbReference>
<dbReference type="CDD" id="cd00082">
    <property type="entry name" value="HisKA"/>
    <property type="match status" value="1"/>
</dbReference>
<dbReference type="Pfam" id="PF13424">
    <property type="entry name" value="TPR_12"/>
    <property type="match status" value="2"/>
</dbReference>
<dbReference type="Proteomes" id="UP000321532">
    <property type="component" value="Unassembled WGS sequence"/>
</dbReference>
<comment type="catalytic activity">
    <reaction evidence="1">
        <text>ATP + protein L-histidine = ADP + protein N-phospho-L-histidine.</text>
        <dbReference type="EC" id="2.7.13.3"/>
    </reaction>
</comment>
<feature type="domain" description="Histidine kinase" evidence="7">
    <location>
        <begin position="483"/>
        <end position="726"/>
    </location>
</feature>
<dbReference type="SMART" id="SM00388">
    <property type="entry name" value="HisKA"/>
    <property type="match status" value="1"/>
</dbReference>
<dbReference type="PANTHER" id="PTHR43065:SF50">
    <property type="entry name" value="HISTIDINE KINASE"/>
    <property type="match status" value="1"/>
</dbReference>
<evidence type="ECO:0000256" key="1">
    <source>
        <dbReference type="ARBA" id="ARBA00000085"/>
    </source>
</evidence>
<dbReference type="SMART" id="SM00028">
    <property type="entry name" value="TPR"/>
    <property type="match status" value="6"/>
</dbReference>
<evidence type="ECO:0000313" key="9">
    <source>
        <dbReference type="Proteomes" id="UP000321532"/>
    </source>
</evidence>
<dbReference type="Gene3D" id="1.10.287.130">
    <property type="match status" value="1"/>
</dbReference>
<reference evidence="8 9" key="1">
    <citation type="submission" date="2019-07" db="EMBL/GenBank/DDBJ databases">
        <title>Whole genome shotgun sequence of Adhaeribacter aerolatus NBRC 106133.</title>
        <authorList>
            <person name="Hosoyama A."/>
            <person name="Uohara A."/>
            <person name="Ohji S."/>
            <person name="Ichikawa N."/>
        </authorList>
    </citation>
    <scope>NUCLEOTIDE SEQUENCE [LARGE SCALE GENOMIC DNA]</scope>
    <source>
        <strain evidence="8 9">NBRC 106133</strain>
    </source>
</reference>
<keyword evidence="5" id="KW-0472">Membrane</keyword>
<dbReference type="Pfam" id="PF02518">
    <property type="entry name" value="HATPase_c"/>
    <property type="match status" value="1"/>
</dbReference>
<evidence type="ECO:0000256" key="6">
    <source>
        <dbReference type="SAM" id="SignalP"/>
    </source>
</evidence>
<dbReference type="InterPro" id="IPR003661">
    <property type="entry name" value="HisK_dim/P_dom"/>
</dbReference>
<dbReference type="Gene3D" id="3.30.565.10">
    <property type="entry name" value="Histidine kinase-like ATPase, C-terminal domain"/>
    <property type="match status" value="1"/>
</dbReference>
<evidence type="ECO:0000256" key="2">
    <source>
        <dbReference type="ARBA" id="ARBA00012438"/>
    </source>
</evidence>
<keyword evidence="9" id="KW-1185">Reference proteome</keyword>
<evidence type="ECO:0000256" key="3">
    <source>
        <dbReference type="ARBA" id="ARBA00022553"/>
    </source>
</evidence>
<dbReference type="InterPro" id="IPR019734">
    <property type="entry name" value="TPR_rpt"/>
</dbReference>
<dbReference type="RefSeq" id="WP_146899942.1">
    <property type="nucleotide sequence ID" value="NZ_BJYS01000025.1"/>
</dbReference>
<dbReference type="PANTHER" id="PTHR43065">
    <property type="entry name" value="SENSOR HISTIDINE KINASE"/>
    <property type="match status" value="1"/>
</dbReference>
<dbReference type="EMBL" id="BJYS01000025">
    <property type="protein sequence ID" value="GEO05604.1"/>
    <property type="molecule type" value="Genomic_DNA"/>
</dbReference>
<dbReference type="PROSITE" id="PS50005">
    <property type="entry name" value="TPR"/>
    <property type="match status" value="1"/>
</dbReference>
<feature type="signal peptide" evidence="6">
    <location>
        <begin position="1"/>
        <end position="19"/>
    </location>
</feature>
<dbReference type="InterPro" id="IPR003594">
    <property type="entry name" value="HATPase_dom"/>
</dbReference>
<dbReference type="InterPro" id="IPR005467">
    <property type="entry name" value="His_kinase_dom"/>
</dbReference>
<dbReference type="InterPro" id="IPR036890">
    <property type="entry name" value="HATPase_C_sf"/>
</dbReference>
<dbReference type="PROSITE" id="PS50109">
    <property type="entry name" value="HIS_KIN"/>
    <property type="match status" value="1"/>
</dbReference>
<dbReference type="SUPFAM" id="SSF48452">
    <property type="entry name" value="TPR-like"/>
    <property type="match status" value="2"/>
</dbReference>
<sequence length="738" mass="82894">MKKRILFLFIFLIHISALAQKTKLDSMEAQLTTVKDTIKVNLLLDISKAYVGKDKAKVISYAWQAKKIADAHNFPKGAAYALKNIGMAYYPEGNYKEVLKYWQRSLSIFTVIEDKVGMGNLEGNIGGVYFNQGADAKAIEHYLNALKLAEEVGDKFRLATILSNIGAVYANNLSNAPSRQKALDYYYKALEISEDNDYQTRIGRITANIGEILLANGDDEKSLVYLERSIKESEKSDNKEIVAFALHHMGNVYTRRGEYAKALAYQNKSYATAAAVSYKLEMLQALNGAGKIYNLQGRPDQALQAYNQAKEIALELGANKELTDAYEGLSQAYAAVPDYKKAYDHRLLLSAVKDSIFNTETNRKIVNLQADYENEKNQAQIKLLTKDKALQQMALQRQKIIRNALLAGLGLFLILAFMLYFNYRNKVKANWQLTRKNVEINQQKEELASQRDRQEHMYNNLISAQAQLIQAEKMASLGQLTAGVAHEINNPINFVSAGIDSLRHNFAEIMEVVEGYLALNPEADNQQQLRKLHQQKKQADLEELIEESEQLLRSIKNGATRTKEIVKSLKNFTRLDENSLKKADLHEGLDSTLVILNNQIKERIKIIKNYGNLKPINCYPGQLNQVFMNILSNAIQAIKGEGTIAIKTYTDDDYAVIRIKDSGSGMTEEVKTHIFEPFFTTKDVGEGTGLGLSISYGIIEKHKGRIEVDSQVGVGTEFIIRIPLILSETSKPMEVAAV</sequence>
<gene>
    <name evidence="8" type="ORF">AAE02nite_32680</name>
</gene>
<feature type="chain" id="PRO_5021935551" description="histidine kinase" evidence="6">
    <location>
        <begin position="20"/>
        <end position="738"/>
    </location>
</feature>
<name>A0A512B0W4_9BACT</name>
<keyword evidence="5" id="KW-1133">Transmembrane helix</keyword>
<dbReference type="InterPro" id="IPR036097">
    <property type="entry name" value="HisK_dim/P_sf"/>
</dbReference>
<evidence type="ECO:0000256" key="4">
    <source>
        <dbReference type="PROSITE-ProRule" id="PRU00339"/>
    </source>
</evidence>
<protein>
    <recommendedName>
        <fullName evidence="2">histidine kinase</fullName>
        <ecNumber evidence="2">2.7.13.3</ecNumber>
    </recommendedName>
</protein>
<dbReference type="AlphaFoldDB" id="A0A512B0W4"/>
<dbReference type="PRINTS" id="PR00344">
    <property type="entry name" value="BCTRLSENSOR"/>
</dbReference>
<evidence type="ECO:0000313" key="8">
    <source>
        <dbReference type="EMBL" id="GEO05604.1"/>
    </source>
</evidence>
<evidence type="ECO:0000259" key="7">
    <source>
        <dbReference type="PROSITE" id="PS50109"/>
    </source>
</evidence>
<keyword evidence="3" id="KW-0597">Phosphoprotein</keyword>
<dbReference type="Gene3D" id="1.25.40.10">
    <property type="entry name" value="Tetratricopeptide repeat domain"/>
    <property type="match status" value="2"/>
</dbReference>
<dbReference type="InterPro" id="IPR004358">
    <property type="entry name" value="Sig_transdc_His_kin-like_C"/>
</dbReference>
<dbReference type="SUPFAM" id="SSF55874">
    <property type="entry name" value="ATPase domain of HSP90 chaperone/DNA topoisomerase II/histidine kinase"/>
    <property type="match status" value="1"/>
</dbReference>
<accession>A0A512B0W4</accession>
<organism evidence="8 9">
    <name type="scientific">Adhaeribacter aerolatus</name>
    <dbReference type="NCBI Taxonomy" id="670289"/>
    <lineage>
        <taxon>Bacteria</taxon>
        <taxon>Pseudomonadati</taxon>
        <taxon>Bacteroidota</taxon>
        <taxon>Cytophagia</taxon>
        <taxon>Cytophagales</taxon>
        <taxon>Hymenobacteraceae</taxon>
        <taxon>Adhaeribacter</taxon>
    </lineage>
</organism>
<feature type="transmembrane region" description="Helical" evidence="5">
    <location>
        <begin position="400"/>
        <end position="421"/>
    </location>
</feature>
<comment type="caution">
    <text evidence="8">The sequence shown here is derived from an EMBL/GenBank/DDBJ whole genome shotgun (WGS) entry which is preliminary data.</text>
</comment>
<keyword evidence="5" id="KW-0812">Transmembrane</keyword>
<keyword evidence="6" id="KW-0732">Signal</keyword>
<dbReference type="SMART" id="SM00387">
    <property type="entry name" value="HATPase_c"/>
    <property type="match status" value="1"/>
</dbReference>
<dbReference type="Pfam" id="PF13181">
    <property type="entry name" value="TPR_8"/>
    <property type="match status" value="1"/>
</dbReference>
<feature type="repeat" description="TPR" evidence="4">
    <location>
        <begin position="79"/>
        <end position="112"/>
    </location>
</feature>
<dbReference type="GO" id="GO:0000155">
    <property type="term" value="F:phosphorelay sensor kinase activity"/>
    <property type="evidence" value="ECO:0007669"/>
    <property type="project" value="InterPro"/>
</dbReference>
<proteinExistence type="predicted"/>
<dbReference type="OrthoDB" id="9806995at2"/>